<dbReference type="Gene3D" id="2.20.140.10">
    <property type="entry name" value="WGR domain"/>
    <property type="match status" value="1"/>
</dbReference>
<dbReference type="InterPro" id="IPR056727">
    <property type="entry name" value="DUF7825"/>
</dbReference>
<dbReference type="RefSeq" id="WP_131555350.1">
    <property type="nucleotide sequence ID" value="NZ_SJSK01000007.1"/>
</dbReference>
<protein>
    <submittedName>
        <fullName evidence="2">WGR domain-containing protein</fullName>
    </submittedName>
</protein>
<dbReference type="InterPro" id="IPR050458">
    <property type="entry name" value="LolB"/>
</dbReference>
<dbReference type="PROSITE" id="PS51977">
    <property type="entry name" value="WGR"/>
    <property type="match status" value="1"/>
</dbReference>
<dbReference type="OrthoDB" id="6629398at2"/>
<evidence type="ECO:0000259" key="1">
    <source>
        <dbReference type="PROSITE" id="PS51977"/>
    </source>
</evidence>
<dbReference type="InterPro" id="IPR049809">
    <property type="entry name" value="YehF/YfeS-like_WGR"/>
</dbReference>
<dbReference type="Proteomes" id="UP000292884">
    <property type="component" value="Unassembled WGS sequence"/>
</dbReference>
<dbReference type="SMART" id="SM00773">
    <property type="entry name" value="WGR"/>
    <property type="match status" value="1"/>
</dbReference>
<feature type="domain" description="WGR" evidence="1">
    <location>
        <begin position="1"/>
        <end position="78"/>
    </location>
</feature>
<dbReference type="PANTHER" id="PTHR30634:SF13">
    <property type="entry name" value="PROTEIN YEHF"/>
    <property type="match status" value="1"/>
</dbReference>
<reference evidence="2 3" key="1">
    <citation type="submission" date="2019-02" db="EMBL/GenBank/DDBJ databases">
        <title>Pedobacter sp. RP-1-13 sp. nov., isolated from Arctic soil.</title>
        <authorList>
            <person name="Dahal R.H."/>
        </authorList>
    </citation>
    <scope>NUCLEOTIDE SEQUENCE [LARGE SCALE GENOMIC DNA]</scope>
    <source>
        <strain evidence="2 3">RP-1-13</strain>
    </source>
</reference>
<sequence length="1027" mass="119259">MKKHLKYIDDTSNKFWQIEVVDTAYTVTYGKNGTNGVSQTKTFADQTECLKAAEKLLNEKIKKGYSESGDVVKSQTSRVGNTVTKDTDKILNVYDSIIKSRAFSQLLPFLKENSTGNIEVLKKHIKKSKKYWMTFIDFKDEPAFTRAGSSWGTRGDEKQKQIITASAVAIFNKTDILSWDEAFDFFSKIMEPPILEIIKWANPAWIADYLLEHTKKNEWRRFSYPTLRLLEHESLIVHHPELFAICIAGFNEYHGKLKTRDFIRNVVNDPLAYERDILELFNYETDLHIHHFRDDKDEPYNAYNTWEIIFKTLLQDGKINRNHFIEQAVLIQTKDWNSNLRSFFRKRLVDIQPTAEELIVHQENIFSCLHNAIPPVINFAIELIKKIYDHQKFNATSFLDWMEPVMMSNDNKAAIKNGLPILEKINKLYPKLNKKITNLVADVFVVPDMNLQERATKTLLKIASVKDKNLQEKLSGYTPLMQGNISSSLSDFLDKEIIHGSPEQAENYFFESKEEKVLTTPIELPKNWNDILYLFGKFIASDDVAHSEILVNAFIMQTSLFPVDYSVQLQPYKKQLDNKYFNNVFKAYVSVFLEQKIENYNTIYRVKNSQYHKIKTLLLGKEILEAADARMRSGLKSPLLSFPTHYPHWVAPKVLMERLIARQHHNETINKLDLSVAISRMPRKNIQEAIPLLDQLKGELKELMAFCLGTTTKISIKPSSLFNKLFTKISGPAPDDLSYTWAIAARTYYPNEVFKEFEQTQLKDLDFAVAPFRPKPRMEEKWNEFMNYVTKKKERTPSWYEFNFDFSAYKIVPSPYLFAQDLYGSKKGWEYQLNEGDVYYWNSLMPQHTDALSYFLLRGSCVNASGGSLELKGFLNVINAPGFRFSEITMLAFASIFFQEKKEIRIMAAEVLINLIEKRTIDVDLLAEKIAYLASNKYGVFSRLVESLATLKDISAIHNSAFLQLMERFFMHLHLADKLPLNFKRFVEHYVDLLYRTNQPPSPNTITFFEKHKDNASLKSLTKQILK</sequence>
<dbReference type="EMBL" id="SJSK01000007">
    <property type="protein sequence ID" value="TCC87254.1"/>
    <property type="molecule type" value="Genomic_DNA"/>
</dbReference>
<dbReference type="Pfam" id="PF05406">
    <property type="entry name" value="WGR"/>
    <property type="match status" value="1"/>
</dbReference>
<dbReference type="CDD" id="cd07996">
    <property type="entry name" value="WGR_MMR_like"/>
    <property type="match status" value="1"/>
</dbReference>
<gene>
    <name evidence="2" type="ORF">EZ428_21350</name>
</gene>
<dbReference type="InterPro" id="IPR056726">
    <property type="entry name" value="DUF7824"/>
</dbReference>
<name>A0A4R0MMQ2_9SPHI</name>
<dbReference type="InterPro" id="IPR045472">
    <property type="entry name" value="DUF6493"/>
</dbReference>
<dbReference type="SUPFAM" id="SSF142921">
    <property type="entry name" value="WGR domain-like"/>
    <property type="match status" value="1"/>
</dbReference>
<keyword evidence="3" id="KW-1185">Reference proteome</keyword>
<dbReference type="Pfam" id="PF25148">
    <property type="entry name" value="DUF7824"/>
    <property type="match status" value="1"/>
</dbReference>
<dbReference type="AlphaFoldDB" id="A0A4R0MMQ2"/>
<accession>A0A4R0MMQ2</accession>
<comment type="caution">
    <text evidence="2">The sequence shown here is derived from an EMBL/GenBank/DDBJ whole genome shotgun (WGS) entry which is preliminary data.</text>
</comment>
<evidence type="ECO:0000313" key="3">
    <source>
        <dbReference type="Proteomes" id="UP000292884"/>
    </source>
</evidence>
<dbReference type="InterPro" id="IPR008893">
    <property type="entry name" value="WGR_domain"/>
</dbReference>
<dbReference type="Pfam" id="PF25149">
    <property type="entry name" value="DUF7825"/>
    <property type="match status" value="1"/>
</dbReference>
<proteinExistence type="predicted"/>
<organism evidence="2 3">
    <name type="scientific">Pedobacter frigiditerrae</name>
    <dbReference type="NCBI Taxonomy" id="2530452"/>
    <lineage>
        <taxon>Bacteria</taxon>
        <taxon>Pseudomonadati</taxon>
        <taxon>Bacteroidota</taxon>
        <taxon>Sphingobacteriia</taxon>
        <taxon>Sphingobacteriales</taxon>
        <taxon>Sphingobacteriaceae</taxon>
        <taxon>Pedobacter</taxon>
    </lineage>
</organism>
<dbReference type="PANTHER" id="PTHR30634">
    <property type="entry name" value="OUTER MEMBRANE LOLAB LIPOPROTEIN INSERTION APPARATUS"/>
    <property type="match status" value="1"/>
</dbReference>
<evidence type="ECO:0000313" key="2">
    <source>
        <dbReference type="EMBL" id="TCC87254.1"/>
    </source>
</evidence>
<dbReference type="Pfam" id="PF20103">
    <property type="entry name" value="DUF6493"/>
    <property type="match status" value="1"/>
</dbReference>
<dbReference type="InterPro" id="IPR036930">
    <property type="entry name" value="WGR_dom_sf"/>
</dbReference>